<dbReference type="RefSeq" id="WP_353893082.1">
    <property type="nucleotide sequence ID" value="NZ_CP159485.1"/>
</dbReference>
<accession>A0AAU8HTH4</accession>
<organism evidence="1">
    <name type="scientific">Proteinivorax hydrogeniformans</name>
    <dbReference type="NCBI Taxonomy" id="1826727"/>
    <lineage>
        <taxon>Bacteria</taxon>
        <taxon>Bacillati</taxon>
        <taxon>Bacillota</taxon>
        <taxon>Clostridia</taxon>
        <taxon>Eubacteriales</taxon>
        <taxon>Proteinivoracaceae</taxon>
        <taxon>Proteinivorax</taxon>
    </lineage>
</organism>
<sequence>MKTQGWLRGLISKNYPVEKYLEHVLSCIFREFSLEGGFLKKESDFVIQVGIYTVYINQDKARRLQKQSPYNLDKKILSCMESQGFEFDKRRSQYIRYCFGYFYTREDNTVY</sequence>
<name>A0AAU8HTH4_9FIRM</name>
<evidence type="ECO:0000313" key="1">
    <source>
        <dbReference type="EMBL" id="XCI28528.1"/>
    </source>
</evidence>
<gene>
    <name evidence="1" type="ORF">PRVXH_002489</name>
</gene>
<reference evidence="1" key="1">
    <citation type="journal article" date="2018" name="Antonie Van Leeuwenhoek">
        <title>Proteinivorax hydrogeniformans sp. nov., an anaerobic, haloalkaliphilic bacterium fermenting proteinaceous compounds with high hydrogen production.</title>
        <authorList>
            <person name="Boltyanskaya Y."/>
            <person name="Detkova E."/>
            <person name="Pimenov N."/>
            <person name="Kevbrin V."/>
        </authorList>
    </citation>
    <scope>NUCLEOTIDE SEQUENCE</scope>
    <source>
        <strain evidence="1">Z-710</strain>
    </source>
</reference>
<protein>
    <submittedName>
        <fullName evidence="1">Uncharacterized protein</fullName>
    </submittedName>
</protein>
<dbReference type="AlphaFoldDB" id="A0AAU8HTH4"/>
<dbReference type="EMBL" id="CP159485">
    <property type="protein sequence ID" value="XCI28528.1"/>
    <property type="molecule type" value="Genomic_DNA"/>
</dbReference>
<proteinExistence type="predicted"/>
<reference evidence="1" key="2">
    <citation type="submission" date="2024-06" db="EMBL/GenBank/DDBJ databases">
        <authorList>
            <person name="Petrova K.O."/>
            <person name="Toshchakov S.V."/>
            <person name="Boltjanskaja Y.V."/>
            <person name="Kevbrin V.V."/>
        </authorList>
    </citation>
    <scope>NUCLEOTIDE SEQUENCE</scope>
    <source>
        <strain evidence="1">Z-710</strain>
    </source>
</reference>